<dbReference type="InterPro" id="IPR019734">
    <property type="entry name" value="TPR_rpt"/>
</dbReference>
<evidence type="ECO:0000313" key="5">
    <source>
        <dbReference type="EMBL" id="MEJ8566541.1"/>
    </source>
</evidence>
<evidence type="ECO:0000256" key="3">
    <source>
        <dbReference type="PROSITE-ProRule" id="PRU00339"/>
    </source>
</evidence>
<dbReference type="EMBL" id="JAZHOG010000001">
    <property type="protein sequence ID" value="MEJ8566541.1"/>
    <property type="molecule type" value="Genomic_DNA"/>
</dbReference>
<dbReference type="Pfam" id="PF13424">
    <property type="entry name" value="TPR_12"/>
    <property type="match status" value="1"/>
</dbReference>
<dbReference type="PANTHER" id="PTHR44858">
    <property type="entry name" value="TETRATRICOPEPTIDE REPEAT PROTEIN 6"/>
    <property type="match status" value="1"/>
</dbReference>
<comment type="caution">
    <text evidence="5">The sequence shown here is derived from an EMBL/GenBank/DDBJ whole genome shotgun (WGS) entry which is preliminary data.</text>
</comment>
<feature type="chain" id="PRO_5043387444" evidence="4">
    <location>
        <begin position="21"/>
        <end position="204"/>
    </location>
</feature>
<feature type="repeat" description="TPR" evidence="3">
    <location>
        <begin position="77"/>
        <end position="110"/>
    </location>
</feature>
<keyword evidence="1" id="KW-0677">Repeat</keyword>
<feature type="signal peptide" evidence="4">
    <location>
        <begin position="1"/>
        <end position="20"/>
    </location>
</feature>
<dbReference type="Proteomes" id="UP001359886">
    <property type="component" value="Unassembled WGS sequence"/>
</dbReference>
<evidence type="ECO:0000256" key="1">
    <source>
        <dbReference type="ARBA" id="ARBA00022737"/>
    </source>
</evidence>
<dbReference type="InterPro" id="IPR050498">
    <property type="entry name" value="Ycf3"/>
</dbReference>
<dbReference type="RefSeq" id="WP_354693858.1">
    <property type="nucleotide sequence ID" value="NZ_JAZHOG010000001.1"/>
</dbReference>
<dbReference type="SMART" id="SM00028">
    <property type="entry name" value="TPR"/>
    <property type="match status" value="3"/>
</dbReference>
<evidence type="ECO:0000256" key="2">
    <source>
        <dbReference type="ARBA" id="ARBA00022803"/>
    </source>
</evidence>
<feature type="repeat" description="TPR" evidence="3">
    <location>
        <begin position="111"/>
        <end position="144"/>
    </location>
</feature>
<dbReference type="Gene3D" id="1.25.40.10">
    <property type="entry name" value="Tetratricopeptide repeat domain"/>
    <property type="match status" value="2"/>
</dbReference>
<dbReference type="PANTHER" id="PTHR44858:SF1">
    <property type="entry name" value="UDP-N-ACETYLGLUCOSAMINE--PEPTIDE N-ACETYLGLUCOSAMINYLTRANSFERASE SPINDLY-RELATED"/>
    <property type="match status" value="1"/>
</dbReference>
<proteinExistence type="predicted"/>
<name>A0AAW9RFI2_9GAMM</name>
<evidence type="ECO:0000256" key="4">
    <source>
        <dbReference type="SAM" id="SignalP"/>
    </source>
</evidence>
<accession>A0AAW9RFI2</accession>
<gene>
    <name evidence="5" type="ORF">V3330_02780</name>
</gene>
<dbReference type="PROSITE" id="PS50005">
    <property type="entry name" value="TPR"/>
    <property type="match status" value="3"/>
</dbReference>
<keyword evidence="6" id="KW-1185">Reference proteome</keyword>
<evidence type="ECO:0000313" key="6">
    <source>
        <dbReference type="Proteomes" id="UP001359886"/>
    </source>
</evidence>
<dbReference type="AlphaFoldDB" id="A0AAW9RFI2"/>
<dbReference type="InterPro" id="IPR011990">
    <property type="entry name" value="TPR-like_helical_dom_sf"/>
</dbReference>
<feature type="repeat" description="TPR" evidence="3">
    <location>
        <begin position="146"/>
        <end position="179"/>
    </location>
</feature>
<dbReference type="SUPFAM" id="SSF48452">
    <property type="entry name" value="TPR-like"/>
    <property type="match status" value="1"/>
</dbReference>
<keyword evidence="4" id="KW-0732">Signal</keyword>
<reference evidence="5 6" key="1">
    <citation type="submission" date="2024-02" db="EMBL/GenBank/DDBJ databases">
        <title>A novel Wenzhouxiangellaceae bacterium, isolated from coastal sediments.</title>
        <authorList>
            <person name="Du Z.-J."/>
            <person name="Ye Y.-Q."/>
            <person name="Zhang X.-Y."/>
        </authorList>
    </citation>
    <scope>NUCLEOTIDE SEQUENCE [LARGE SCALE GENOMIC DNA]</scope>
    <source>
        <strain evidence="5 6">CH-27</strain>
    </source>
</reference>
<organism evidence="5 6">
    <name type="scientific">Elongatibacter sediminis</name>
    <dbReference type="NCBI Taxonomy" id="3119006"/>
    <lineage>
        <taxon>Bacteria</taxon>
        <taxon>Pseudomonadati</taxon>
        <taxon>Pseudomonadota</taxon>
        <taxon>Gammaproteobacteria</taxon>
        <taxon>Chromatiales</taxon>
        <taxon>Wenzhouxiangellaceae</taxon>
        <taxon>Elongatibacter</taxon>
    </lineage>
</organism>
<dbReference type="Pfam" id="PF13181">
    <property type="entry name" value="TPR_8"/>
    <property type="match status" value="1"/>
</dbReference>
<protein>
    <submittedName>
        <fullName evidence="5">Tetratricopeptide repeat protein</fullName>
    </submittedName>
</protein>
<keyword evidence="2 3" id="KW-0802">TPR repeat</keyword>
<sequence length="204" mass="22679">MISHLAKRSLFISGIFFALAASNLAAQSVTVMGTAEEARACMSGAELAANMRVGSRSDLKACDYAIENSKLSRRDLAATYTNRGVINTAMRRYQQAFEDYNLAIDLMPKLPEPYVGRGNVYFLAERLGEAIEDYTRAMDLGLGRTHLALLNRGMAYEAQGHLQQAETDYREAVTFAPEWPLAQQKLESLVSRRHNHAEETGQNN</sequence>